<sequence>MADNGIAAARKRVAQQTTEKTLGSECQNCVKQGLAILPVVSGILPNGLLAQAMLINFGSPSVPQGGELASLSKALSAKDLTDHGPVQDFV</sequence>
<reference evidence="2" key="1">
    <citation type="journal article" date="2019" name="Int. J. Syst. Evol. Microbiol.">
        <title>The Global Catalogue of Microorganisms (GCM) 10K type strain sequencing project: providing services to taxonomists for standard genome sequencing and annotation.</title>
        <authorList>
            <consortium name="The Broad Institute Genomics Platform"/>
            <consortium name="The Broad Institute Genome Sequencing Center for Infectious Disease"/>
            <person name="Wu L."/>
            <person name="Ma J."/>
        </authorList>
    </citation>
    <scope>NUCLEOTIDE SEQUENCE [LARGE SCALE GENOMIC DNA]</scope>
    <source>
        <strain evidence="2">JCM 16916</strain>
    </source>
</reference>
<evidence type="ECO:0000313" key="1">
    <source>
        <dbReference type="EMBL" id="GAA3927195.1"/>
    </source>
</evidence>
<name>A0ABP7MNZ5_9GAMM</name>
<dbReference type="EMBL" id="BAAAZU010000012">
    <property type="protein sequence ID" value="GAA3927195.1"/>
    <property type="molecule type" value="Genomic_DNA"/>
</dbReference>
<dbReference type="Proteomes" id="UP001501727">
    <property type="component" value="Unassembled WGS sequence"/>
</dbReference>
<organism evidence="1 2">
    <name type="scientific">Luteimonas lutimaris</name>
    <dbReference type="NCBI Taxonomy" id="698645"/>
    <lineage>
        <taxon>Bacteria</taxon>
        <taxon>Pseudomonadati</taxon>
        <taxon>Pseudomonadota</taxon>
        <taxon>Gammaproteobacteria</taxon>
        <taxon>Lysobacterales</taxon>
        <taxon>Lysobacteraceae</taxon>
        <taxon>Luteimonas</taxon>
    </lineage>
</organism>
<keyword evidence="2" id="KW-1185">Reference proteome</keyword>
<proteinExistence type="predicted"/>
<protein>
    <submittedName>
        <fullName evidence="1">Uncharacterized protein</fullName>
    </submittedName>
</protein>
<accession>A0ABP7MNZ5</accession>
<gene>
    <name evidence="1" type="ORF">GCM10022229_21680</name>
</gene>
<evidence type="ECO:0000313" key="2">
    <source>
        <dbReference type="Proteomes" id="UP001501727"/>
    </source>
</evidence>
<comment type="caution">
    <text evidence="1">The sequence shown here is derived from an EMBL/GenBank/DDBJ whole genome shotgun (WGS) entry which is preliminary data.</text>
</comment>
<dbReference type="RefSeq" id="WP_344760015.1">
    <property type="nucleotide sequence ID" value="NZ_BAAAZU010000012.1"/>
</dbReference>